<dbReference type="Proteomes" id="UP001281410">
    <property type="component" value="Unassembled WGS sequence"/>
</dbReference>
<dbReference type="PROSITE" id="PS50929">
    <property type="entry name" value="ABC_TM1F"/>
    <property type="match status" value="1"/>
</dbReference>
<keyword evidence="4 5" id="KW-0472">Membrane</keyword>
<evidence type="ECO:0000256" key="5">
    <source>
        <dbReference type="SAM" id="Phobius"/>
    </source>
</evidence>
<feature type="transmembrane region" description="Helical" evidence="5">
    <location>
        <begin position="12"/>
        <end position="34"/>
    </location>
</feature>
<organism evidence="7 8">
    <name type="scientific">Dipteronia sinensis</name>
    <dbReference type="NCBI Taxonomy" id="43782"/>
    <lineage>
        <taxon>Eukaryota</taxon>
        <taxon>Viridiplantae</taxon>
        <taxon>Streptophyta</taxon>
        <taxon>Embryophyta</taxon>
        <taxon>Tracheophyta</taxon>
        <taxon>Spermatophyta</taxon>
        <taxon>Magnoliopsida</taxon>
        <taxon>eudicotyledons</taxon>
        <taxon>Gunneridae</taxon>
        <taxon>Pentapetalae</taxon>
        <taxon>rosids</taxon>
        <taxon>malvids</taxon>
        <taxon>Sapindales</taxon>
        <taxon>Sapindaceae</taxon>
        <taxon>Hippocastanoideae</taxon>
        <taxon>Acereae</taxon>
        <taxon>Dipteronia</taxon>
    </lineage>
</organism>
<feature type="transmembrane region" description="Helical" evidence="5">
    <location>
        <begin position="40"/>
        <end position="61"/>
    </location>
</feature>
<evidence type="ECO:0000256" key="2">
    <source>
        <dbReference type="ARBA" id="ARBA00022692"/>
    </source>
</evidence>
<dbReference type="InterPro" id="IPR039421">
    <property type="entry name" value="Type_1_exporter"/>
</dbReference>
<keyword evidence="2 5" id="KW-0812">Transmembrane</keyword>
<evidence type="ECO:0000256" key="1">
    <source>
        <dbReference type="ARBA" id="ARBA00004141"/>
    </source>
</evidence>
<dbReference type="GO" id="GO:0016020">
    <property type="term" value="C:membrane"/>
    <property type="evidence" value="ECO:0007669"/>
    <property type="project" value="UniProtKB-SubCell"/>
</dbReference>
<accession>A0AAE0B9P7</accession>
<evidence type="ECO:0000256" key="4">
    <source>
        <dbReference type="ARBA" id="ARBA00023136"/>
    </source>
</evidence>
<gene>
    <name evidence="7" type="ORF">Dsin_003741</name>
</gene>
<comment type="caution">
    <text evidence="7">The sequence shown here is derived from an EMBL/GenBank/DDBJ whole genome shotgun (WGS) entry which is preliminary data.</text>
</comment>
<sequence length="126" mass="13627">MATDATLVRSTLADCLSTIVQNLALTVTAFVIAFTLSWRIAAVVIASLLLLIGASITKQLFLKGFRGDYSRAYSRATAVACEAIANVRTVAAYGIEDRISIQFAFELSLQQPNKQTLVRGYISCFG</sequence>
<feature type="domain" description="ABC transmembrane type-1" evidence="6">
    <location>
        <begin position="1"/>
        <end position="98"/>
    </location>
</feature>
<evidence type="ECO:0000259" key="6">
    <source>
        <dbReference type="PROSITE" id="PS50929"/>
    </source>
</evidence>
<dbReference type="Pfam" id="PF00664">
    <property type="entry name" value="ABC_membrane"/>
    <property type="match status" value="1"/>
</dbReference>
<dbReference type="SUPFAM" id="SSF90123">
    <property type="entry name" value="ABC transporter transmembrane region"/>
    <property type="match status" value="1"/>
</dbReference>
<keyword evidence="8" id="KW-1185">Reference proteome</keyword>
<comment type="subcellular location">
    <subcellularLocation>
        <location evidence="1">Membrane</location>
        <topology evidence="1">Multi-pass membrane protein</topology>
    </subcellularLocation>
</comment>
<evidence type="ECO:0000256" key="3">
    <source>
        <dbReference type="ARBA" id="ARBA00022989"/>
    </source>
</evidence>
<dbReference type="GO" id="GO:0140359">
    <property type="term" value="F:ABC-type transporter activity"/>
    <property type="evidence" value="ECO:0007669"/>
    <property type="project" value="InterPro"/>
</dbReference>
<evidence type="ECO:0000313" key="7">
    <source>
        <dbReference type="EMBL" id="KAK3231860.1"/>
    </source>
</evidence>
<dbReference type="PANTHER" id="PTHR24221">
    <property type="entry name" value="ATP-BINDING CASSETTE SUB-FAMILY B"/>
    <property type="match status" value="1"/>
</dbReference>
<name>A0AAE0B9P7_9ROSI</name>
<dbReference type="AlphaFoldDB" id="A0AAE0B9P7"/>
<reference evidence="7" key="1">
    <citation type="journal article" date="2023" name="Plant J.">
        <title>Genome sequences and population genomics provide insights into the demographic history, inbreeding, and mutation load of two 'living fossil' tree species of Dipteronia.</title>
        <authorList>
            <person name="Feng Y."/>
            <person name="Comes H.P."/>
            <person name="Chen J."/>
            <person name="Zhu S."/>
            <person name="Lu R."/>
            <person name="Zhang X."/>
            <person name="Li P."/>
            <person name="Qiu J."/>
            <person name="Olsen K.M."/>
            <person name="Qiu Y."/>
        </authorList>
    </citation>
    <scope>NUCLEOTIDE SEQUENCE</scope>
    <source>
        <strain evidence="7">NBL</strain>
    </source>
</reference>
<dbReference type="PANTHER" id="PTHR24221:SF415">
    <property type="entry name" value="ABC TRANSPORTER B FAMILY MEMBER 13-RELATED"/>
    <property type="match status" value="1"/>
</dbReference>
<dbReference type="InterPro" id="IPR036640">
    <property type="entry name" value="ABC1_TM_sf"/>
</dbReference>
<keyword evidence="3 5" id="KW-1133">Transmembrane helix</keyword>
<proteinExistence type="predicted"/>
<dbReference type="GO" id="GO:0005524">
    <property type="term" value="F:ATP binding"/>
    <property type="evidence" value="ECO:0007669"/>
    <property type="project" value="InterPro"/>
</dbReference>
<protein>
    <recommendedName>
        <fullName evidence="6">ABC transmembrane type-1 domain-containing protein</fullName>
    </recommendedName>
</protein>
<dbReference type="InterPro" id="IPR011527">
    <property type="entry name" value="ABC1_TM_dom"/>
</dbReference>
<evidence type="ECO:0000313" key="8">
    <source>
        <dbReference type="Proteomes" id="UP001281410"/>
    </source>
</evidence>
<dbReference type="Gene3D" id="1.20.1560.10">
    <property type="entry name" value="ABC transporter type 1, transmembrane domain"/>
    <property type="match status" value="1"/>
</dbReference>
<dbReference type="EMBL" id="JANJYJ010000001">
    <property type="protein sequence ID" value="KAK3231860.1"/>
    <property type="molecule type" value="Genomic_DNA"/>
</dbReference>